<evidence type="ECO:0000313" key="3">
    <source>
        <dbReference type="EMBL" id="RDH21173.1"/>
    </source>
</evidence>
<organism evidence="3 4">
    <name type="scientific">Aspergillus niger ATCC 13496</name>
    <dbReference type="NCBI Taxonomy" id="1353008"/>
    <lineage>
        <taxon>Eukaryota</taxon>
        <taxon>Fungi</taxon>
        <taxon>Dikarya</taxon>
        <taxon>Ascomycota</taxon>
        <taxon>Pezizomycotina</taxon>
        <taxon>Eurotiomycetes</taxon>
        <taxon>Eurotiomycetidae</taxon>
        <taxon>Eurotiales</taxon>
        <taxon>Aspergillaceae</taxon>
        <taxon>Aspergillus</taxon>
        <taxon>Aspergillus subgen. Circumdati</taxon>
    </lineage>
</organism>
<evidence type="ECO:0000256" key="2">
    <source>
        <dbReference type="SAM" id="Phobius"/>
    </source>
</evidence>
<keyword evidence="2" id="KW-0812">Transmembrane</keyword>
<evidence type="ECO:0008006" key="5">
    <source>
        <dbReference type="Google" id="ProtNLM"/>
    </source>
</evidence>
<feature type="region of interest" description="Disordered" evidence="1">
    <location>
        <begin position="69"/>
        <end position="103"/>
    </location>
</feature>
<dbReference type="VEuPathDB" id="FungiDB:M747DRAFT_235676"/>
<proteinExistence type="predicted"/>
<keyword evidence="2" id="KW-1133">Transmembrane helix</keyword>
<gene>
    <name evidence="3" type="ORF">M747DRAFT_235676</name>
</gene>
<name>A0A370C5J8_ASPNG</name>
<evidence type="ECO:0000256" key="1">
    <source>
        <dbReference type="SAM" id="MobiDB-lite"/>
    </source>
</evidence>
<feature type="compositionally biased region" description="Polar residues" evidence="1">
    <location>
        <begin position="83"/>
        <end position="103"/>
    </location>
</feature>
<sequence length="458" mass="51424">MDLNYTTIDARGDMLLVVERDVLIPLAVTTGACYTFIFVLMNHLDPTHRTSQSVPSYFQGIVDTISKFPRRSSAPTTPEHEVISSNHGHQAAQSVQTTTSNSDFQNRPVQAMIRVSSDRLGHASPYFQKKLNDEHTFREVDALPARFDNISAIFILLNAIHGRVPNVPRHVTPDTLCMIALLTELWGCHNNMMAFSEIWVINMSESISKTYDSDVAEWIYIAWVFRHRSLFWYITRVAIRGSTGVILKHGLPIPDGVLSANADLRTLTEHIDMARQKHVDAIVISLYQRMESILEEGGCCQACDTMIVGQLMTEMKPKDLFPPPQAPYEGWSIDRLLRMLSAVPEPQCTRLFHASLGCPRGPCELFPATRTLIKLVDVEATGLDFDWGFAYDCFYDGIGRMALALIRMPRLIVTSAATCNIPRATNSQQSLQNPRAVMAKFLFRLMCVQDDPFPGSAE</sequence>
<dbReference type="AlphaFoldDB" id="A0A370C5J8"/>
<protein>
    <recommendedName>
        <fullName evidence="5">BTB domain-containing protein</fullName>
    </recommendedName>
</protein>
<reference evidence="3 4" key="1">
    <citation type="submission" date="2018-07" db="EMBL/GenBank/DDBJ databases">
        <title>Section-level genome sequencing of Aspergillus section Nigri to investigate inter- and intra-species variation.</title>
        <authorList>
            <consortium name="DOE Joint Genome Institute"/>
            <person name="Vesth T.C."/>
            <person name="Nybo J.L."/>
            <person name="Theobald S."/>
            <person name="Frisvad J.C."/>
            <person name="Larsen T.O."/>
            <person name="Nielsen K.F."/>
            <person name="Hoof J.B."/>
            <person name="Brandl J."/>
            <person name="Salamov A."/>
            <person name="Riley R."/>
            <person name="Gladden J.M."/>
            <person name="Phatale P."/>
            <person name="Nielsen M.T."/>
            <person name="Lyhne E.K."/>
            <person name="Kogle M.E."/>
            <person name="Strasser K."/>
            <person name="McDonnell E."/>
            <person name="Barry K."/>
            <person name="Clum A."/>
            <person name="Chen C."/>
            <person name="Nolan M."/>
            <person name="Sandor L."/>
            <person name="Kuo A."/>
            <person name="Lipzen A."/>
            <person name="Hainaut M."/>
            <person name="Drula E."/>
            <person name="Tsang A."/>
            <person name="Magnuson J.K."/>
            <person name="Henrissat B."/>
            <person name="Wiebenga A."/>
            <person name="Simmons B.A."/>
            <person name="Makela M.R."/>
            <person name="De vries R.P."/>
            <person name="Grigoriev I.V."/>
            <person name="Mortensen U.H."/>
            <person name="Baker S.E."/>
            <person name="Andersen M.R."/>
        </authorList>
    </citation>
    <scope>NUCLEOTIDE SEQUENCE [LARGE SCALE GENOMIC DNA]</scope>
    <source>
        <strain evidence="3 4">ATCC 13496</strain>
    </source>
</reference>
<accession>A0A370C5J8</accession>
<feature type="transmembrane region" description="Helical" evidence="2">
    <location>
        <begin position="22"/>
        <end position="41"/>
    </location>
</feature>
<dbReference type="EMBL" id="KZ851911">
    <property type="protein sequence ID" value="RDH21173.1"/>
    <property type="molecule type" value="Genomic_DNA"/>
</dbReference>
<keyword evidence="2" id="KW-0472">Membrane</keyword>
<dbReference type="Proteomes" id="UP000253845">
    <property type="component" value="Unassembled WGS sequence"/>
</dbReference>
<evidence type="ECO:0000313" key="4">
    <source>
        <dbReference type="Proteomes" id="UP000253845"/>
    </source>
</evidence>